<dbReference type="InterPro" id="IPR009081">
    <property type="entry name" value="PP-bd_ACP"/>
</dbReference>
<sequence>MNGTIEQRIVGLMVERMGLEPEELTSDARFKEDLGLDSLDMVELVSALEDELGVPVDDEVAASLTSLGSVVAYVEAHRSDAGAVA</sequence>
<dbReference type="InterPro" id="IPR036736">
    <property type="entry name" value="ACP-like_sf"/>
</dbReference>
<dbReference type="PROSITE" id="PS00012">
    <property type="entry name" value="PHOSPHOPANTETHEINE"/>
    <property type="match status" value="1"/>
</dbReference>
<keyword evidence="2 7" id="KW-0444">Lipid biosynthesis</keyword>
<dbReference type="NCBIfam" id="NF002150">
    <property type="entry name" value="PRK00982.1-4"/>
    <property type="match status" value="1"/>
</dbReference>
<dbReference type="Pfam" id="PF00550">
    <property type="entry name" value="PP-binding"/>
    <property type="match status" value="1"/>
</dbReference>
<dbReference type="NCBIfam" id="TIGR00517">
    <property type="entry name" value="acyl_carrier"/>
    <property type="match status" value="1"/>
</dbReference>
<keyword evidence="4 7" id="KW-0276">Fatty acid metabolism</keyword>
<proteinExistence type="inferred from homology"/>
<evidence type="ECO:0000256" key="5">
    <source>
        <dbReference type="ARBA" id="ARBA00023098"/>
    </source>
</evidence>
<comment type="PTM">
    <text evidence="9">4'-phosphopantetheine is transferred from CoA to a specific serine of apo-ACP by acpS.</text>
</comment>
<comment type="pathway">
    <text evidence="7 9">Lipid metabolism; fatty acid biosynthesis.</text>
</comment>
<organism evidence="11 12">
    <name type="scientific">Streptomyces bikiniensis</name>
    <dbReference type="NCBI Taxonomy" id="1896"/>
    <lineage>
        <taxon>Bacteria</taxon>
        <taxon>Bacillati</taxon>
        <taxon>Actinomycetota</taxon>
        <taxon>Actinomycetes</taxon>
        <taxon>Kitasatosporales</taxon>
        <taxon>Streptomycetaceae</taxon>
        <taxon>Streptomyces</taxon>
    </lineage>
</organism>
<evidence type="ECO:0000256" key="3">
    <source>
        <dbReference type="ARBA" id="ARBA00022553"/>
    </source>
</evidence>
<comment type="caution">
    <text evidence="11">The sequence shown here is derived from an EMBL/GenBank/DDBJ whole genome shotgun (WGS) entry which is preliminary data.</text>
</comment>
<dbReference type="PANTHER" id="PTHR20863:SF76">
    <property type="entry name" value="CARRIER DOMAIN-CONTAINING PROTEIN"/>
    <property type="match status" value="1"/>
</dbReference>
<dbReference type="NCBIfam" id="NF002148">
    <property type="entry name" value="PRK00982.1-2"/>
    <property type="match status" value="1"/>
</dbReference>
<dbReference type="Proteomes" id="UP001614391">
    <property type="component" value="Unassembled WGS sequence"/>
</dbReference>
<name>A0ABW8CPG9_STRBI</name>
<dbReference type="InterPro" id="IPR003231">
    <property type="entry name" value="ACP"/>
</dbReference>
<evidence type="ECO:0000313" key="11">
    <source>
        <dbReference type="EMBL" id="MFI9118350.1"/>
    </source>
</evidence>
<evidence type="ECO:0000256" key="2">
    <source>
        <dbReference type="ARBA" id="ARBA00022516"/>
    </source>
</evidence>
<evidence type="ECO:0000256" key="9">
    <source>
        <dbReference type="RuleBase" id="RU003545"/>
    </source>
</evidence>
<gene>
    <name evidence="7 11" type="primary">acpP</name>
    <name evidence="11" type="ORF">ACIGW0_02900</name>
</gene>
<dbReference type="PROSITE" id="PS50075">
    <property type="entry name" value="CARRIER"/>
    <property type="match status" value="1"/>
</dbReference>
<feature type="modified residue" description="O-(pantetheine 4'-phosphoryl)serine" evidence="7">
    <location>
        <position position="38"/>
    </location>
</feature>
<evidence type="ECO:0000259" key="10">
    <source>
        <dbReference type="PROSITE" id="PS50075"/>
    </source>
</evidence>
<evidence type="ECO:0000256" key="4">
    <source>
        <dbReference type="ARBA" id="ARBA00022832"/>
    </source>
</evidence>
<keyword evidence="5 7" id="KW-0443">Lipid metabolism</keyword>
<dbReference type="PANTHER" id="PTHR20863">
    <property type="entry name" value="ACYL CARRIER PROTEIN"/>
    <property type="match status" value="1"/>
</dbReference>
<dbReference type="RefSeq" id="WP_399610161.1">
    <property type="nucleotide sequence ID" value="NZ_JBITYT010000001.1"/>
</dbReference>
<evidence type="ECO:0000313" key="12">
    <source>
        <dbReference type="Proteomes" id="UP001614391"/>
    </source>
</evidence>
<dbReference type="SUPFAM" id="SSF47336">
    <property type="entry name" value="ACP-like"/>
    <property type="match status" value="1"/>
</dbReference>
<keyword evidence="3 7" id="KW-0597">Phosphoprotein</keyword>
<dbReference type="EMBL" id="JBITYT010000001">
    <property type="protein sequence ID" value="MFI9118350.1"/>
    <property type="molecule type" value="Genomic_DNA"/>
</dbReference>
<feature type="domain" description="Carrier" evidence="10">
    <location>
        <begin position="3"/>
        <end position="78"/>
    </location>
</feature>
<keyword evidence="6 7" id="KW-0275">Fatty acid biosynthesis</keyword>
<accession>A0ABW8CPG9</accession>
<evidence type="ECO:0000256" key="8">
    <source>
        <dbReference type="NCBIfam" id="TIGR00517"/>
    </source>
</evidence>
<dbReference type="InterPro" id="IPR006162">
    <property type="entry name" value="Ppantetheine_attach_site"/>
</dbReference>
<keyword evidence="1 7" id="KW-0596">Phosphopantetheine</keyword>
<dbReference type="HAMAP" id="MF_01217">
    <property type="entry name" value="Acyl_carrier"/>
    <property type="match status" value="1"/>
</dbReference>
<comment type="PTM">
    <text evidence="7">4'-phosphopantetheine is transferred from CoA to a specific serine of apo-ACP by AcpS. This modification is essential for activity because fatty acids are bound in thioester linkage to the sulfhydryl of the prosthetic group.</text>
</comment>
<keyword evidence="7" id="KW-0963">Cytoplasm</keyword>
<dbReference type="Gene3D" id="1.10.1200.10">
    <property type="entry name" value="ACP-like"/>
    <property type="match status" value="1"/>
</dbReference>
<protein>
    <recommendedName>
        <fullName evidence="7 8">Acyl carrier protein</fullName>
        <shortName evidence="7">ACP</shortName>
    </recommendedName>
</protein>
<reference evidence="11 12" key="1">
    <citation type="submission" date="2024-10" db="EMBL/GenBank/DDBJ databases">
        <title>The Natural Products Discovery Center: Release of the First 8490 Sequenced Strains for Exploring Actinobacteria Biosynthetic Diversity.</title>
        <authorList>
            <person name="Kalkreuter E."/>
            <person name="Kautsar S.A."/>
            <person name="Yang D."/>
            <person name="Bader C.D."/>
            <person name="Teijaro C.N."/>
            <person name="Fluegel L."/>
            <person name="Davis C.M."/>
            <person name="Simpson J.R."/>
            <person name="Lauterbach L."/>
            <person name="Steele A.D."/>
            <person name="Gui C."/>
            <person name="Meng S."/>
            <person name="Li G."/>
            <person name="Viehrig K."/>
            <person name="Ye F."/>
            <person name="Su P."/>
            <person name="Kiefer A.F."/>
            <person name="Nichols A."/>
            <person name="Cepeda A.J."/>
            <person name="Yan W."/>
            <person name="Fan B."/>
            <person name="Jiang Y."/>
            <person name="Adhikari A."/>
            <person name="Zheng C.-J."/>
            <person name="Schuster L."/>
            <person name="Cowan T.M."/>
            <person name="Smanski M.J."/>
            <person name="Chevrette M.G."/>
            <person name="De Carvalho L.P.S."/>
            <person name="Shen B."/>
        </authorList>
    </citation>
    <scope>NUCLEOTIDE SEQUENCE [LARGE SCALE GENOMIC DNA]</scope>
    <source>
        <strain evidence="11 12">NPDC053346</strain>
    </source>
</reference>
<evidence type="ECO:0000256" key="6">
    <source>
        <dbReference type="ARBA" id="ARBA00023160"/>
    </source>
</evidence>
<comment type="similarity">
    <text evidence="7">Belongs to the acyl carrier protein (ACP) family.</text>
</comment>
<evidence type="ECO:0000256" key="7">
    <source>
        <dbReference type="HAMAP-Rule" id="MF_01217"/>
    </source>
</evidence>
<comment type="function">
    <text evidence="7 9">Carrier of the growing fatty acid chain in fatty acid biosynthesis.</text>
</comment>
<evidence type="ECO:0000256" key="1">
    <source>
        <dbReference type="ARBA" id="ARBA00022450"/>
    </source>
</evidence>
<keyword evidence="12" id="KW-1185">Reference proteome</keyword>
<comment type="subcellular location">
    <subcellularLocation>
        <location evidence="7">Cytoplasm</location>
    </subcellularLocation>
</comment>